<comment type="caution">
    <text evidence="1">The sequence shown here is derived from an EMBL/GenBank/DDBJ whole genome shotgun (WGS) entry which is preliminary data.</text>
</comment>
<dbReference type="AlphaFoldDB" id="A0A9D4S068"/>
<organism evidence="1 2">
    <name type="scientific">Dreissena polymorpha</name>
    <name type="common">Zebra mussel</name>
    <name type="synonym">Mytilus polymorpha</name>
    <dbReference type="NCBI Taxonomy" id="45954"/>
    <lineage>
        <taxon>Eukaryota</taxon>
        <taxon>Metazoa</taxon>
        <taxon>Spiralia</taxon>
        <taxon>Lophotrochozoa</taxon>
        <taxon>Mollusca</taxon>
        <taxon>Bivalvia</taxon>
        <taxon>Autobranchia</taxon>
        <taxon>Heteroconchia</taxon>
        <taxon>Euheterodonta</taxon>
        <taxon>Imparidentia</taxon>
        <taxon>Neoheterodontei</taxon>
        <taxon>Myida</taxon>
        <taxon>Dreissenoidea</taxon>
        <taxon>Dreissenidae</taxon>
        <taxon>Dreissena</taxon>
    </lineage>
</organism>
<reference evidence="1" key="1">
    <citation type="journal article" date="2019" name="bioRxiv">
        <title>The Genome of the Zebra Mussel, Dreissena polymorpha: A Resource for Invasive Species Research.</title>
        <authorList>
            <person name="McCartney M.A."/>
            <person name="Auch B."/>
            <person name="Kono T."/>
            <person name="Mallez S."/>
            <person name="Zhang Y."/>
            <person name="Obille A."/>
            <person name="Becker A."/>
            <person name="Abrahante J.E."/>
            <person name="Garbe J."/>
            <person name="Badalamenti J.P."/>
            <person name="Herman A."/>
            <person name="Mangelson H."/>
            <person name="Liachko I."/>
            <person name="Sullivan S."/>
            <person name="Sone E.D."/>
            <person name="Koren S."/>
            <person name="Silverstein K.A.T."/>
            <person name="Beckman K.B."/>
            <person name="Gohl D.M."/>
        </authorList>
    </citation>
    <scope>NUCLEOTIDE SEQUENCE</scope>
    <source>
        <strain evidence="1">Duluth1</strain>
        <tissue evidence="1">Whole animal</tissue>
    </source>
</reference>
<dbReference type="Proteomes" id="UP000828390">
    <property type="component" value="Unassembled WGS sequence"/>
</dbReference>
<dbReference type="InterPro" id="IPR036398">
    <property type="entry name" value="CA_dom_sf"/>
</dbReference>
<accession>A0A9D4S068</accession>
<dbReference type="Gene3D" id="3.10.200.10">
    <property type="entry name" value="Alpha carbonic anhydrase"/>
    <property type="match status" value="1"/>
</dbReference>
<keyword evidence="2" id="KW-1185">Reference proteome</keyword>
<evidence type="ECO:0000313" key="1">
    <source>
        <dbReference type="EMBL" id="KAH3885585.1"/>
    </source>
</evidence>
<gene>
    <name evidence="1" type="ORF">DPMN_009580</name>
</gene>
<dbReference type="SUPFAM" id="SSF51069">
    <property type="entry name" value="Carbonic anhydrase"/>
    <property type="match status" value="1"/>
</dbReference>
<sequence length="119" mass="13706">MRMMMIWMMLLLLLLLLMMMMMMMMTMMVMSLAPAGVFNWPQTFAQSCSAPAQSPVNIDTSRLRVVQKEDSCPRIYYNNNMIRGSFINNGEAMGTMFAQVKLLQITFLLLREVTTVSKM</sequence>
<name>A0A9D4S068_DREPO</name>
<evidence type="ECO:0000313" key="2">
    <source>
        <dbReference type="Proteomes" id="UP000828390"/>
    </source>
</evidence>
<dbReference type="EMBL" id="JAIWYP010000001">
    <property type="protein sequence ID" value="KAH3885585.1"/>
    <property type="molecule type" value="Genomic_DNA"/>
</dbReference>
<proteinExistence type="predicted"/>
<reference evidence="1" key="2">
    <citation type="submission" date="2020-11" db="EMBL/GenBank/DDBJ databases">
        <authorList>
            <person name="McCartney M.A."/>
            <person name="Auch B."/>
            <person name="Kono T."/>
            <person name="Mallez S."/>
            <person name="Becker A."/>
            <person name="Gohl D.M."/>
            <person name="Silverstein K.A.T."/>
            <person name="Koren S."/>
            <person name="Bechman K.B."/>
            <person name="Herman A."/>
            <person name="Abrahante J.E."/>
            <person name="Garbe J."/>
        </authorList>
    </citation>
    <scope>NUCLEOTIDE SEQUENCE</scope>
    <source>
        <strain evidence="1">Duluth1</strain>
        <tissue evidence="1">Whole animal</tissue>
    </source>
</reference>
<protein>
    <submittedName>
        <fullName evidence="1">Uncharacterized protein</fullName>
    </submittedName>
</protein>